<comment type="caution">
    <text evidence="2">The sequence shown here is derived from an EMBL/GenBank/DDBJ whole genome shotgun (WGS) entry which is preliminary data.</text>
</comment>
<name>A0A2S8AE00_9FLAO</name>
<dbReference type="AlphaFoldDB" id="A0A2S8AE00"/>
<dbReference type="Proteomes" id="UP000238042">
    <property type="component" value="Unassembled WGS sequence"/>
</dbReference>
<keyword evidence="1" id="KW-1133">Transmembrane helix</keyword>
<gene>
    <name evidence="2" type="ORF">C4S77_05470</name>
</gene>
<dbReference type="RefSeq" id="WP_105246655.1">
    <property type="nucleotide sequence ID" value="NZ_PSZM01000036.1"/>
</dbReference>
<feature type="transmembrane region" description="Helical" evidence="1">
    <location>
        <begin position="38"/>
        <end position="60"/>
    </location>
</feature>
<keyword evidence="1" id="KW-0472">Membrane</keyword>
<evidence type="ECO:0000256" key="1">
    <source>
        <dbReference type="SAM" id="Phobius"/>
    </source>
</evidence>
<keyword evidence="1" id="KW-0812">Transmembrane</keyword>
<accession>A0A2S8AE00</accession>
<proteinExistence type="predicted"/>
<evidence type="ECO:0000313" key="3">
    <source>
        <dbReference type="Proteomes" id="UP000238042"/>
    </source>
</evidence>
<organism evidence="2 3">
    <name type="scientific">Apibacter adventoris</name>
    <dbReference type="NCBI Taxonomy" id="1679466"/>
    <lineage>
        <taxon>Bacteria</taxon>
        <taxon>Pseudomonadati</taxon>
        <taxon>Bacteroidota</taxon>
        <taxon>Flavobacteriia</taxon>
        <taxon>Flavobacteriales</taxon>
        <taxon>Weeksellaceae</taxon>
        <taxon>Apibacter</taxon>
    </lineage>
</organism>
<sequence length="64" mass="7577">MKKIFLANFIAFIIGIYFIVRAFFWYINKNGNLEQNKFFASIYLGIGIIAILIQIIVNYIKRKK</sequence>
<evidence type="ECO:0000313" key="2">
    <source>
        <dbReference type="EMBL" id="PQL93110.1"/>
    </source>
</evidence>
<reference evidence="2 3" key="1">
    <citation type="submission" date="2018-02" db="EMBL/GenBank/DDBJ databases">
        <title>Genome sequences of Apibacter spp., gut symbionts of Asian honey bees.</title>
        <authorList>
            <person name="Kwong W.K."/>
            <person name="Steele M.I."/>
            <person name="Moran N.A."/>
        </authorList>
    </citation>
    <scope>NUCLEOTIDE SEQUENCE [LARGE SCALE GENOMIC DNA]</scope>
    <source>
        <strain evidence="3">wkB301</strain>
    </source>
</reference>
<dbReference type="EMBL" id="PSZM01000036">
    <property type="protein sequence ID" value="PQL93110.1"/>
    <property type="molecule type" value="Genomic_DNA"/>
</dbReference>
<protein>
    <submittedName>
        <fullName evidence="2">Uncharacterized protein</fullName>
    </submittedName>
</protein>
<feature type="transmembrane region" description="Helical" evidence="1">
    <location>
        <begin position="5"/>
        <end position="26"/>
    </location>
</feature>
<keyword evidence="3" id="KW-1185">Reference proteome</keyword>